<dbReference type="EMBL" id="SAEB01000007">
    <property type="protein sequence ID" value="RVD84747.1"/>
    <property type="molecule type" value="Genomic_DNA"/>
</dbReference>
<dbReference type="AlphaFoldDB" id="A0A437A0G7"/>
<name>A0A437A0G7_ARTFL</name>
<comment type="caution">
    <text evidence="1">The sequence shown here is derived from an EMBL/GenBank/DDBJ whole genome shotgun (WGS) entry which is preliminary data.</text>
</comment>
<evidence type="ECO:0000313" key="1">
    <source>
        <dbReference type="EMBL" id="RVD84747.1"/>
    </source>
</evidence>
<accession>A0A437A0G7</accession>
<evidence type="ECO:0000313" key="2">
    <source>
        <dbReference type="Proteomes" id="UP000283090"/>
    </source>
</evidence>
<proteinExistence type="predicted"/>
<gene>
    <name evidence="1" type="ORF">DFL_006473</name>
</gene>
<keyword evidence="2" id="KW-1185">Reference proteome</keyword>
<dbReference type="Proteomes" id="UP000283090">
    <property type="component" value="Unassembled WGS sequence"/>
</dbReference>
<sequence length="371" mass="41576">MVFNSAIEALTTHVDYIPPILLQELIAAVIPATEDVPTIVKLIGLLTDSNTPSLASSFAISTVLKYPNSREGQQPYVKITTIKHIPTLLTHPAVSPGTAVEILALLAGRCTHRDVRQSILDSLMSILTECTDEALADNVLTSLEFIIPIAGNLNPSAPIPESRWVEAEEKRDVDVLDVNIGNIMGEPLLKTILSKGTISETTFRWKKQLITRILAKTIEELKSQTRRYLNIFLGMYGFDKEKIEKISLVVVPGSWSAWYDICGGGGSEGGVLCPRSILQEFAEYMVLRVWLPEELVEVGEKLKQMKKEEREKPGVRFWEEQYGVQVPTWGGLGKLGVLRARKETFERMGVEREGLREEMRRLLLERLYFGV</sequence>
<protein>
    <submittedName>
        <fullName evidence="1">Uncharacterized protein</fullName>
    </submittedName>
</protein>
<dbReference type="RefSeq" id="XP_067490291.1">
    <property type="nucleotide sequence ID" value="XM_067635908.1"/>
</dbReference>
<dbReference type="VEuPathDB" id="FungiDB:DFL_006473"/>
<reference evidence="1 2" key="1">
    <citation type="submission" date="2019-01" db="EMBL/GenBank/DDBJ databases">
        <title>Intercellular communication is required for trap formation in the nematode-trapping fungus Duddingtonia flagrans.</title>
        <authorList>
            <person name="Youssar L."/>
            <person name="Wernet V."/>
            <person name="Hensel N."/>
            <person name="Hildebrandt H.-G."/>
            <person name="Fischer R."/>
        </authorList>
    </citation>
    <scope>NUCLEOTIDE SEQUENCE [LARGE SCALE GENOMIC DNA]</scope>
    <source>
        <strain evidence="1 2">CBS H-5679</strain>
    </source>
</reference>
<organism evidence="1 2">
    <name type="scientific">Arthrobotrys flagrans</name>
    <name type="common">Nematode-trapping fungus</name>
    <name type="synonym">Trichothecium flagrans</name>
    <dbReference type="NCBI Taxonomy" id="97331"/>
    <lineage>
        <taxon>Eukaryota</taxon>
        <taxon>Fungi</taxon>
        <taxon>Dikarya</taxon>
        <taxon>Ascomycota</taxon>
        <taxon>Pezizomycotina</taxon>
        <taxon>Orbiliomycetes</taxon>
        <taxon>Orbiliales</taxon>
        <taxon>Orbiliaceae</taxon>
        <taxon>Arthrobotrys</taxon>
    </lineage>
</organism>
<dbReference type="GeneID" id="93588784"/>
<dbReference type="STRING" id="97331.A0A437A0G7"/>
<dbReference type="OrthoDB" id="2549237at2759"/>